<evidence type="ECO:0000256" key="1">
    <source>
        <dbReference type="ARBA" id="ARBA00005964"/>
    </source>
</evidence>
<proteinExistence type="inferred from homology"/>
<accession>A0AAQ4DHR5</accession>
<dbReference type="GO" id="GO:0005886">
    <property type="term" value="C:plasma membrane"/>
    <property type="evidence" value="ECO:0007669"/>
    <property type="project" value="TreeGrafter"/>
</dbReference>
<dbReference type="SUPFAM" id="SSF53474">
    <property type="entry name" value="alpha/beta-Hydrolases"/>
    <property type="match status" value="1"/>
</dbReference>
<dbReference type="Gene3D" id="3.40.50.1820">
    <property type="entry name" value="alpha/beta hydrolase"/>
    <property type="match status" value="1"/>
</dbReference>
<protein>
    <recommendedName>
        <fullName evidence="5">Carboxylesterase type B domain-containing protein</fullName>
    </recommendedName>
</protein>
<dbReference type="AlphaFoldDB" id="A0AAQ4DHR5"/>
<evidence type="ECO:0000256" key="2">
    <source>
        <dbReference type="ARBA" id="ARBA00022487"/>
    </source>
</evidence>
<keyword evidence="3" id="KW-0378">Hydrolase</keyword>
<dbReference type="GO" id="GO:0006581">
    <property type="term" value="P:acetylcholine catabolic process"/>
    <property type="evidence" value="ECO:0007669"/>
    <property type="project" value="TreeGrafter"/>
</dbReference>
<dbReference type="InterPro" id="IPR029058">
    <property type="entry name" value="AB_hydrolase_fold"/>
</dbReference>
<keyword evidence="2" id="KW-0719">Serine esterase</keyword>
<dbReference type="GO" id="GO:0019695">
    <property type="term" value="P:choline metabolic process"/>
    <property type="evidence" value="ECO:0007669"/>
    <property type="project" value="TreeGrafter"/>
</dbReference>
<dbReference type="GO" id="GO:0003990">
    <property type="term" value="F:acetylcholinesterase activity"/>
    <property type="evidence" value="ECO:0007669"/>
    <property type="project" value="TreeGrafter"/>
</dbReference>
<sequence length="435" mass="47886">MAAAEDVVVFVPNYRLNVFGFLTTPFFGVPGNQGLRDQHSALEWVSENAEAFGGNNASITLVGVDSGAVSAGLHLLMPESRRLVHRVIMQGGSPFEAAEQVPFVGPPEIQEYAAAVCAHGKRPVNVNYTAHDEASVRSLIECLRGAPPLNLLRDLDPFDGVNGKLFGPSYDPWGKNSVLIAGMPPFQEESGENADPSHELLPSLNGTELLIGHTANEGEFYLGEFFKDWSLAQVGKWPRGFVQIFLERLVLQFFARPRLGPAWRLYFGGGGYSSADRYVQASEFLADAKVACPSGVMADLVSRRGGVVYRYVLEAFASDLLPQGDANETEHFVEERRNRTDFYHNPTHYFDAFMALGGALASAAKLPEKVVAQGRHVMRRSPNGPDDDPWPKYDAQSRSVLRISMDDASPVRVEEDGHCDFMVSHSRWRELATRG</sequence>
<dbReference type="Proteomes" id="UP001321473">
    <property type="component" value="Unassembled WGS sequence"/>
</dbReference>
<evidence type="ECO:0000259" key="5">
    <source>
        <dbReference type="Pfam" id="PF00135"/>
    </source>
</evidence>
<dbReference type="EMBL" id="JARKHS020030567">
    <property type="protein sequence ID" value="KAK8762005.1"/>
    <property type="molecule type" value="Genomic_DNA"/>
</dbReference>
<comment type="similarity">
    <text evidence="1">Belongs to the type-B carboxylesterase/lipase family.</text>
</comment>
<name>A0AAQ4DHR5_AMBAM</name>
<gene>
    <name evidence="6" type="ORF">V5799_026722</name>
</gene>
<dbReference type="GO" id="GO:0005615">
    <property type="term" value="C:extracellular space"/>
    <property type="evidence" value="ECO:0007669"/>
    <property type="project" value="TreeGrafter"/>
</dbReference>
<reference evidence="6 7" key="1">
    <citation type="journal article" date="2023" name="Arcadia Sci">
        <title>De novo assembly of a long-read Amblyomma americanum tick genome.</title>
        <authorList>
            <person name="Chou S."/>
            <person name="Poskanzer K.E."/>
            <person name="Rollins M."/>
            <person name="Thuy-Boun P.S."/>
        </authorList>
    </citation>
    <scope>NUCLEOTIDE SEQUENCE [LARGE SCALE GENOMIC DNA]</scope>
    <source>
        <strain evidence="6">F_SG_1</strain>
        <tissue evidence="6">Salivary glands</tissue>
    </source>
</reference>
<evidence type="ECO:0000256" key="3">
    <source>
        <dbReference type="ARBA" id="ARBA00022801"/>
    </source>
</evidence>
<evidence type="ECO:0000313" key="7">
    <source>
        <dbReference type="Proteomes" id="UP001321473"/>
    </source>
</evidence>
<dbReference type="PANTHER" id="PTHR43918:SF4">
    <property type="entry name" value="CARBOXYLIC ESTER HYDROLASE"/>
    <property type="match status" value="1"/>
</dbReference>
<dbReference type="Pfam" id="PF00135">
    <property type="entry name" value="COesterase"/>
    <property type="match status" value="1"/>
</dbReference>
<dbReference type="InterPro" id="IPR002018">
    <property type="entry name" value="CarbesteraseB"/>
</dbReference>
<dbReference type="InterPro" id="IPR050654">
    <property type="entry name" value="AChE-related_enzymes"/>
</dbReference>
<feature type="domain" description="Carboxylesterase type B" evidence="5">
    <location>
        <begin position="2"/>
        <end position="408"/>
    </location>
</feature>
<organism evidence="6 7">
    <name type="scientific">Amblyomma americanum</name>
    <name type="common">Lone star tick</name>
    <dbReference type="NCBI Taxonomy" id="6943"/>
    <lineage>
        <taxon>Eukaryota</taxon>
        <taxon>Metazoa</taxon>
        <taxon>Ecdysozoa</taxon>
        <taxon>Arthropoda</taxon>
        <taxon>Chelicerata</taxon>
        <taxon>Arachnida</taxon>
        <taxon>Acari</taxon>
        <taxon>Parasitiformes</taxon>
        <taxon>Ixodida</taxon>
        <taxon>Ixodoidea</taxon>
        <taxon>Ixodidae</taxon>
        <taxon>Amblyomminae</taxon>
        <taxon>Amblyomma</taxon>
    </lineage>
</organism>
<comment type="caution">
    <text evidence="6">The sequence shown here is derived from an EMBL/GenBank/DDBJ whole genome shotgun (WGS) entry which is preliminary data.</text>
</comment>
<keyword evidence="7" id="KW-1185">Reference proteome</keyword>
<evidence type="ECO:0000256" key="4">
    <source>
        <dbReference type="ARBA" id="ARBA00023180"/>
    </source>
</evidence>
<keyword evidence="4" id="KW-0325">Glycoprotein</keyword>
<dbReference type="PANTHER" id="PTHR43918">
    <property type="entry name" value="ACETYLCHOLINESTERASE"/>
    <property type="match status" value="1"/>
</dbReference>
<evidence type="ECO:0000313" key="6">
    <source>
        <dbReference type="EMBL" id="KAK8762005.1"/>
    </source>
</evidence>